<protein>
    <submittedName>
        <fullName evidence="2">Transglycosylase SLT domain-containing protein</fullName>
    </submittedName>
</protein>
<dbReference type="SUPFAM" id="SSF53955">
    <property type="entry name" value="Lysozyme-like"/>
    <property type="match status" value="1"/>
</dbReference>
<dbReference type="PANTHER" id="PTHR37423:SF2">
    <property type="entry name" value="MEMBRANE-BOUND LYTIC MUREIN TRANSGLYCOSYLASE C"/>
    <property type="match status" value="1"/>
</dbReference>
<dbReference type="EMBL" id="CP046522">
    <property type="protein sequence ID" value="QGU94901.1"/>
    <property type="molecule type" value="Genomic_DNA"/>
</dbReference>
<dbReference type="Gene3D" id="1.10.530.10">
    <property type="match status" value="1"/>
</dbReference>
<proteinExistence type="predicted"/>
<name>A0A6I6EXC7_9CLOT</name>
<dbReference type="Pfam" id="PF01464">
    <property type="entry name" value="SLT"/>
    <property type="match status" value="1"/>
</dbReference>
<dbReference type="AlphaFoldDB" id="A0A6I6EXC7"/>
<dbReference type="InterPro" id="IPR008258">
    <property type="entry name" value="Transglycosylase_SLT_dom_1"/>
</dbReference>
<evidence type="ECO:0000259" key="1">
    <source>
        <dbReference type="Pfam" id="PF01464"/>
    </source>
</evidence>
<dbReference type="Proteomes" id="UP000422764">
    <property type="component" value="Chromosome"/>
</dbReference>
<reference evidence="2 3" key="1">
    <citation type="submission" date="2019-12" db="EMBL/GenBank/DDBJ databases">
        <title>Genome sequenceing of Clostridium bovifaecis.</title>
        <authorList>
            <person name="Yao Y."/>
        </authorList>
    </citation>
    <scope>NUCLEOTIDE SEQUENCE [LARGE SCALE GENOMIC DNA]</scope>
    <source>
        <strain evidence="2 3">BXX</strain>
    </source>
</reference>
<dbReference type="PANTHER" id="PTHR37423">
    <property type="entry name" value="SOLUBLE LYTIC MUREIN TRANSGLYCOSYLASE-RELATED"/>
    <property type="match status" value="1"/>
</dbReference>
<organism evidence="2 3">
    <name type="scientific">Clostridium bovifaecis</name>
    <dbReference type="NCBI Taxonomy" id="2184719"/>
    <lineage>
        <taxon>Bacteria</taxon>
        <taxon>Bacillati</taxon>
        <taxon>Bacillota</taxon>
        <taxon>Clostridia</taxon>
        <taxon>Eubacteriales</taxon>
        <taxon>Clostridiaceae</taxon>
        <taxon>Clostridium</taxon>
    </lineage>
</organism>
<feature type="domain" description="Transglycosylase SLT" evidence="1">
    <location>
        <begin position="38"/>
        <end position="151"/>
    </location>
</feature>
<dbReference type="CDD" id="cd16896">
    <property type="entry name" value="LT_Slt70-like"/>
    <property type="match status" value="1"/>
</dbReference>
<keyword evidence="3" id="KW-1185">Reference proteome</keyword>
<accession>A0A6I6EXC7</accession>
<gene>
    <name evidence="2" type="ORF">GOM49_07120</name>
</gene>
<sequence length="177" mass="20684">MRKKKKTAIFIILIALMIFVINLKPIGRMMFPLKYYDYIVKYSKEYNLSPFLVASVIKVESNFEKDAVSVKNARGLMQLTPSTAKWASEQMKLEDFNVDMLHEPMLNIRMGCWYLNNLKEEFGSDMEIVLAAYNGGRGNVKKWLNNYENSKNGVDLHYIPFEETDKYVKKVQVNYNI</sequence>
<evidence type="ECO:0000313" key="2">
    <source>
        <dbReference type="EMBL" id="QGU94901.1"/>
    </source>
</evidence>
<evidence type="ECO:0000313" key="3">
    <source>
        <dbReference type="Proteomes" id="UP000422764"/>
    </source>
</evidence>
<dbReference type="InterPro" id="IPR023346">
    <property type="entry name" value="Lysozyme-like_dom_sf"/>
</dbReference>